<protein>
    <recommendedName>
        <fullName evidence="3">DUF2283 domain-containing protein</fullName>
    </recommendedName>
</protein>
<keyword evidence="2" id="KW-1185">Reference proteome</keyword>
<name>A0A0S3QUE9_THET7</name>
<dbReference type="InterPro" id="IPR019270">
    <property type="entry name" value="DUF2283"/>
</dbReference>
<organism evidence="1 2">
    <name type="scientific">Thermosulfidibacter takaii (strain DSM 17441 / JCM 13301 / NBRC 103674 / ABI70S6)</name>
    <dbReference type="NCBI Taxonomy" id="1298851"/>
    <lineage>
        <taxon>Bacteria</taxon>
        <taxon>Pseudomonadati</taxon>
        <taxon>Thermosulfidibacterota</taxon>
        <taxon>Thermosulfidibacteria</taxon>
        <taxon>Thermosulfidibacterales</taxon>
        <taxon>Thermosulfidibacteraceae</taxon>
    </lineage>
</organism>
<sequence length="71" mass="8245">MRIKYSPEVDILVIQFTDNPVYESEHLAEEGIVIDYDKNNDIARVEIFDWSQRREAEVPITGKFVLSSPSM</sequence>
<reference evidence="2" key="1">
    <citation type="journal article" date="2018" name="Science">
        <title>A primordial and reversible TCA cycle in a facultatively chemolithoautotrophic thermophile.</title>
        <authorList>
            <person name="Nunoura T."/>
            <person name="Chikaraishi Y."/>
            <person name="Izaki R."/>
            <person name="Suwa T."/>
            <person name="Sato T."/>
            <person name="Harada T."/>
            <person name="Mori K."/>
            <person name="Kato Y."/>
            <person name="Miyazaki M."/>
            <person name="Shimamura S."/>
            <person name="Yanagawa K."/>
            <person name="Shuto A."/>
            <person name="Ohkouchi N."/>
            <person name="Fujita N."/>
            <person name="Takaki Y."/>
            <person name="Atomi H."/>
            <person name="Takai K."/>
        </authorList>
    </citation>
    <scope>NUCLEOTIDE SEQUENCE [LARGE SCALE GENOMIC DNA]</scope>
    <source>
        <strain evidence="2">DSM 17441 / JCM 13301 / NBRC 103674 / ABI70S6</strain>
    </source>
</reference>
<gene>
    <name evidence="1" type="ORF">TST_1161</name>
</gene>
<evidence type="ECO:0000313" key="1">
    <source>
        <dbReference type="EMBL" id="BAT71953.1"/>
    </source>
</evidence>
<evidence type="ECO:0008006" key="3">
    <source>
        <dbReference type="Google" id="ProtNLM"/>
    </source>
</evidence>
<dbReference type="KEGG" id="ttk:TST_1161"/>
<dbReference type="AlphaFoldDB" id="A0A0S3QUE9"/>
<dbReference type="EMBL" id="AP013035">
    <property type="protein sequence ID" value="BAT71953.1"/>
    <property type="molecule type" value="Genomic_DNA"/>
</dbReference>
<dbReference type="Pfam" id="PF10049">
    <property type="entry name" value="DUF2283"/>
    <property type="match status" value="1"/>
</dbReference>
<evidence type="ECO:0000313" key="2">
    <source>
        <dbReference type="Proteomes" id="UP000063234"/>
    </source>
</evidence>
<dbReference type="Proteomes" id="UP000063234">
    <property type="component" value="Chromosome"/>
</dbReference>
<dbReference type="OrthoDB" id="15485at2"/>
<accession>A0A0S3QUE9</accession>
<dbReference type="RefSeq" id="WP_068549946.1">
    <property type="nucleotide sequence ID" value="NZ_AP013035.1"/>
</dbReference>
<proteinExistence type="predicted"/>